<dbReference type="SUPFAM" id="SSF53850">
    <property type="entry name" value="Periplasmic binding protein-like II"/>
    <property type="match status" value="1"/>
</dbReference>
<dbReference type="EMBL" id="NEXX01000001">
    <property type="protein sequence ID" value="OUY08146.1"/>
    <property type="molecule type" value="Genomic_DNA"/>
</dbReference>
<gene>
    <name evidence="6" type="ORF">CAP51_00545</name>
</gene>
<evidence type="ECO:0000259" key="5">
    <source>
        <dbReference type="PROSITE" id="PS50931"/>
    </source>
</evidence>
<comment type="caution">
    <text evidence="6">The sequence shown here is derived from an EMBL/GenBank/DDBJ whole genome shotgun (WGS) entry which is preliminary data.</text>
</comment>
<dbReference type="PANTHER" id="PTHR30126">
    <property type="entry name" value="HTH-TYPE TRANSCRIPTIONAL REGULATOR"/>
    <property type="match status" value="1"/>
</dbReference>
<dbReference type="Pfam" id="PF03466">
    <property type="entry name" value="LysR_substrate"/>
    <property type="match status" value="1"/>
</dbReference>
<dbReference type="GO" id="GO:0000976">
    <property type="term" value="F:transcription cis-regulatory region binding"/>
    <property type="evidence" value="ECO:0007669"/>
    <property type="project" value="TreeGrafter"/>
</dbReference>
<protein>
    <recommendedName>
        <fullName evidence="5">HTH lysR-type domain-containing protein</fullName>
    </recommendedName>
</protein>
<dbReference type="OrthoDB" id="196624at2"/>
<dbReference type="PROSITE" id="PS50931">
    <property type="entry name" value="HTH_LYSR"/>
    <property type="match status" value="1"/>
</dbReference>
<dbReference type="CDD" id="cd05466">
    <property type="entry name" value="PBP2_LTTR_substrate"/>
    <property type="match status" value="1"/>
</dbReference>
<dbReference type="Pfam" id="PF00126">
    <property type="entry name" value="HTH_1"/>
    <property type="match status" value="1"/>
</dbReference>
<keyword evidence="2" id="KW-0805">Transcription regulation</keyword>
<feature type="domain" description="HTH lysR-type" evidence="5">
    <location>
        <begin position="1"/>
        <end position="60"/>
    </location>
</feature>
<dbReference type="Proteomes" id="UP000196536">
    <property type="component" value="Unassembled WGS sequence"/>
</dbReference>
<dbReference type="InterPro" id="IPR036388">
    <property type="entry name" value="WH-like_DNA-bd_sf"/>
</dbReference>
<evidence type="ECO:0000256" key="1">
    <source>
        <dbReference type="ARBA" id="ARBA00009437"/>
    </source>
</evidence>
<evidence type="ECO:0000313" key="7">
    <source>
        <dbReference type="Proteomes" id="UP000196536"/>
    </source>
</evidence>
<dbReference type="InterPro" id="IPR036390">
    <property type="entry name" value="WH_DNA-bd_sf"/>
</dbReference>
<evidence type="ECO:0000256" key="2">
    <source>
        <dbReference type="ARBA" id="ARBA00023015"/>
    </source>
</evidence>
<accession>A0A1Z9Z117</accession>
<comment type="similarity">
    <text evidence="1">Belongs to the LysR transcriptional regulatory family.</text>
</comment>
<dbReference type="PANTHER" id="PTHR30126:SF91">
    <property type="entry name" value="LYSR FAMILY TRANSCRIPTIONAL REGULATOR"/>
    <property type="match status" value="1"/>
</dbReference>
<dbReference type="InterPro" id="IPR000847">
    <property type="entry name" value="LysR_HTH_N"/>
</dbReference>
<dbReference type="InterPro" id="IPR005119">
    <property type="entry name" value="LysR_subst-bd"/>
</dbReference>
<dbReference type="Gene3D" id="3.40.190.290">
    <property type="match status" value="1"/>
</dbReference>
<organism evidence="6 7">
    <name type="scientific">Acinetobacter populi</name>
    <dbReference type="NCBI Taxonomy" id="1582270"/>
    <lineage>
        <taxon>Bacteria</taxon>
        <taxon>Pseudomonadati</taxon>
        <taxon>Pseudomonadota</taxon>
        <taxon>Gammaproteobacteria</taxon>
        <taxon>Moraxellales</taxon>
        <taxon>Moraxellaceae</taxon>
        <taxon>Acinetobacter</taxon>
    </lineage>
</organism>
<dbReference type="Gene3D" id="1.10.10.10">
    <property type="entry name" value="Winged helix-like DNA-binding domain superfamily/Winged helix DNA-binding domain"/>
    <property type="match status" value="1"/>
</dbReference>
<proteinExistence type="inferred from homology"/>
<name>A0A1Z9Z117_9GAMM</name>
<sequence>MNLNQELLLVFKTAIETGSFSATARKLGKAPSAVSMAISQLEDELALSLFDRSKREPQPTPAALSLYRSTLQTLAVMQQWQNHALQLADHVEPVLSIAFATELESLIWTNIFRQLSEYYPLLKLEILTLPQQEALESVLSGRVNFAILLERQSLNGIEQFIEIGKENMVAVVAPNHPLYHQKASYDDLLQHRQIVFNSRENQSTSVLQLSYHSWQTDNQYFAVDIIHAGLAWGFLPQSYIEDHLKNQTLALIDVEDFCPSITLCIDLVWSRERPLGKAAQHFIELVKQSRHKA</sequence>
<evidence type="ECO:0000256" key="3">
    <source>
        <dbReference type="ARBA" id="ARBA00023125"/>
    </source>
</evidence>
<evidence type="ECO:0000256" key="4">
    <source>
        <dbReference type="ARBA" id="ARBA00023163"/>
    </source>
</evidence>
<dbReference type="RefSeq" id="WP_087618772.1">
    <property type="nucleotide sequence ID" value="NZ_NEXX01000001.1"/>
</dbReference>
<keyword evidence="3" id="KW-0238">DNA-binding</keyword>
<evidence type="ECO:0000313" key="6">
    <source>
        <dbReference type="EMBL" id="OUY08146.1"/>
    </source>
</evidence>
<dbReference type="AlphaFoldDB" id="A0A1Z9Z117"/>
<keyword evidence="7" id="KW-1185">Reference proteome</keyword>
<keyword evidence="4" id="KW-0804">Transcription</keyword>
<reference evidence="6 7" key="1">
    <citation type="submission" date="2017-05" db="EMBL/GenBank/DDBJ databases">
        <title>Acinetobacter populi ANC 5415 (= PBJ7), whole genome shotgun sequencing project.</title>
        <authorList>
            <person name="Nemec A."/>
            <person name="Radolfova-Krizova L."/>
        </authorList>
    </citation>
    <scope>NUCLEOTIDE SEQUENCE [LARGE SCALE GENOMIC DNA]</scope>
    <source>
        <strain evidence="6 7">PBJ7</strain>
    </source>
</reference>
<dbReference type="SUPFAM" id="SSF46785">
    <property type="entry name" value="Winged helix' DNA-binding domain"/>
    <property type="match status" value="1"/>
</dbReference>
<dbReference type="GO" id="GO:0003700">
    <property type="term" value="F:DNA-binding transcription factor activity"/>
    <property type="evidence" value="ECO:0007669"/>
    <property type="project" value="InterPro"/>
</dbReference>